<evidence type="ECO:0000256" key="1">
    <source>
        <dbReference type="SAM" id="MobiDB-lite"/>
    </source>
</evidence>
<name>A0A975LB27_9ACTN</name>
<dbReference type="Gene3D" id="3.40.366.10">
    <property type="entry name" value="Malonyl-Coenzyme A Acyl Carrier Protein, domain 2"/>
    <property type="match status" value="1"/>
</dbReference>
<feature type="region of interest" description="Disordered" evidence="1">
    <location>
        <begin position="173"/>
        <end position="231"/>
    </location>
</feature>
<dbReference type="InterPro" id="IPR016035">
    <property type="entry name" value="Acyl_Trfase/lysoPLipase"/>
</dbReference>
<dbReference type="GO" id="GO:0016740">
    <property type="term" value="F:transferase activity"/>
    <property type="evidence" value="ECO:0007669"/>
    <property type="project" value="InterPro"/>
</dbReference>
<feature type="compositionally biased region" description="Basic residues" evidence="1">
    <location>
        <begin position="219"/>
        <end position="231"/>
    </location>
</feature>
<accession>A0A975LB27</accession>
<dbReference type="SUPFAM" id="SSF52151">
    <property type="entry name" value="FabD/lysophospholipase-like"/>
    <property type="match status" value="1"/>
</dbReference>
<keyword evidence="3" id="KW-1185">Reference proteome</keyword>
<evidence type="ECO:0000313" key="3">
    <source>
        <dbReference type="Proteomes" id="UP000682416"/>
    </source>
</evidence>
<sequence>MRAVLFGGTVPPLHAKVGEFLETDPYARARLEEAEEVLGQHVLPRFSQATESYSPEARQAYLVTCVALADRAREEDGEADVCAAASIGHLPALHYCGALSFADVMRLGEAVAECENTWNATDHGLVSHFMYRVGRDRLAELVAEVAAEGGWAEVAGHFSDTIHLLNVSAGSLPGSNGPSGPGRGARAHLPPGRAQRGERPAAGPDRGGRGGLPLPGRAARLRPGRGRRARRLRGGAAFPAAGRLRHAGRLPLVVDRLRDLGVRRVHVVGPGNLFERLTKEHFDVTVLVPDARARGLAVPDSGPARVSGGRVASTT</sequence>
<dbReference type="Proteomes" id="UP000682416">
    <property type="component" value="Chromosome"/>
</dbReference>
<protein>
    <submittedName>
        <fullName evidence="2">ACP S-malonyltransferase</fullName>
    </submittedName>
</protein>
<evidence type="ECO:0000313" key="2">
    <source>
        <dbReference type="EMBL" id="QVJ02365.1"/>
    </source>
</evidence>
<dbReference type="KEGG" id="nec:KGD82_07270"/>
<gene>
    <name evidence="2" type="ORF">KGD82_07270</name>
</gene>
<organism evidence="2 3">
    <name type="scientific">Nocardiopsis eucommiae</name>
    <dbReference type="NCBI Taxonomy" id="2831970"/>
    <lineage>
        <taxon>Bacteria</taxon>
        <taxon>Bacillati</taxon>
        <taxon>Actinomycetota</taxon>
        <taxon>Actinomycetes</taxon>
        <taxon>Streptosporangiales</taxon>
        <taxon>Nocardiopsidaceae</taxon>
        <taxon>Nocardiopsis</taxon>
    </lineage>
</organism>
<dbReference type="InterPro" id="IPR001227">
    <property type="entry name" value="Ac_transferase_dom_sf"/>
</dbReference>
<dbReference type="EMBL" id="CP074402">
    <property type="protein sequence ID" value="QVJ02365.1"/>
    <property type="molecule type" value="Genomic_DNA"/>
</dbReference>
<reference evidence="2" key="1">
    <citation type="submission" date="2021-05" db="EMBL/GenBank/DDBJ databases">
        <authorList>
            <person name="Kaiqin L."/>
            <person name="Jian G."/>
        </authorList>
    </citation>
    <scope>NUCLEOTIDE SEQUENCE</scope>
    <source>
        <strain evidence="2">HDS5</strain>
    </source>
</reference>
<dbReference type="AlphaFoldDB" id="A0A975LB27"/>
<proteinExistence type="predicted"/>